<evidence type="ECO:0000256" key="11">
    <source>
        <dbReference type="SAM" id="SignalP"/>
    </source>
</evidence>
<evidence type="ECO:0000259" key="12">
    <source>
        <dbReference type="PROSITE" id="PS51296"/>
    </source>
</evidence>
<accession>A0ABT1A9V7</accession>
<feature type="signal peptide" evidence="11">
    <location>
        <begin position="1"/>
        <end position="23"/>
    </location>
</feature>
<keyword evidence="4" id="KW-0479">Metal-binding</keyword>
<dbReference type="RefSeq" id="WP_252444871.1">
    <property type="nucleotide sequence ID" value="NZ_JAGSOV010000071.1"/>
</dbReference>
<dbReference type="InterPro" id="IPR014349">
    <property type="entry name" value="Rieske_Fe-S_prot"/>
</dbReference>
<keyword evidence="7" id="KW-1015">Disulfide bond</keyword>
<keyword evidence="5" id="KW-0408">Iron</keyword>
<dbReference type="EMBL" id="JAGSOV010000071">
    <property type="protein sequence ID" value="MCO1659822.1"/>
    <property type="molecule type" value="Genomic_DNA"/>
</dbReference>
<feature type="region of interest" description="Disordered" evidence="10">
    <location>
        <begin position="24"/>
        <end position="52"/>
    </location>
</feature>
<comment type="function">
    <text evidence="1">Iron-sulfur subunit of the cytochrome bc1 complex, an essential component of the respiratory electron transport chain required for ATP synthesis. The bc1 complex catalyzes the oxidation of menaquinol and the reduction of cytochrome c in the respiratory chain. The bc1 complex operates through a Q-cycle mechanism that couples electron transfer to generation of the proton gradient that drives ATP synthesis.</text>
</comment>
<keyword evidence="3" id="KW-0001">2Fe-2S</keyword>
<dbReference type="Pfam" id="PF00355">
    <property type="entry name" value="Rieske"/>
    <property type="match status" value="1"/>
</dbReference>
<dbReference type="InterPro" id="IPR006311">
    <property type="entry name" value="TAT_signal"/>
</dbReference>
<sequence>MPPSPSRRHVLLGGAAAGLTACAAPEPVAPPADPPSAAPGAPAAVGSGGTPVAAAADVPVGGALVVERLELVVTQPEAGRFTGLSAVCTHTGCIVNRVEGTSLVCPCHGSRYALDGAVQQGPAPRPLNSRPVSVVEGQIVLQ</sequence>
<comment type="caution">
    <text evidence="13">The sequence shown here is derived from an EMBL/GenBank/DDBJ whole genome shotgun (WGS) entry which is preliminary data.</text>
</comment>
<protein>
    <recommendedName>
        <fullName evidence="2">Cytochrome bc1 complex Rieske iron-sulfur subunit</fullName>
    </recommendedName>
    <alternativeName>
        <fullName evidence="8">Cytochrome bc1 reductase complex subunit QcrA</fullName>
    </alternativeName>
</protein>
<proteinExistence type="predicted"/>
<name>A0ABT1A9V7_9PSEU</name>
<dbReference type="InterPro" id="IPR036922">
    <property type="entry name" value="Rieske_2Fe-2S_sf"/>
</dbReference>
<dbReference type="PANTHER" id="PTHR10134">
    <property type="entry name" value="CYTOCHROME B-C1 COMPLEX SUBUNIT RIESKE, MITOCHONDRIAL"/>
    <property type="match status" value="1"/>
</dbReference>
<keyword evidence="6" id="KW-0411">Iron-sulfur</keyword>
<evidence type="ECO:0000256" key="6">
    <source>
        <dbReference type="ARBA" id="ARBA00023014"/>
    </source>
</evidence>
<evidence type="ECO:0000313" key="13">
    <source>
        <dbReference type="EMBL" id="MCO1659822.1"/>
    </source>
</evidence>
<evidence type="ECO:0000256" key="3">
    <source>
        <dbReference type="ARBA" id="ARBA00022714"/>
    </source>
</evidence>
<feature type="compositionally biased region" description="Low complexity" evidence="10">
    <location>
        <begin position="38"/>
        <end position="52"/>
    </location>
</feature>
<evidence type="ECO:0000256" key="4">
    <source>
        <dbReference type="ARBA" id="ARBA00022723"/>
    </source>
</evidence>
<dbReference type="SUPFAM" id="SSF50022">
    <property type="entry name" value="ISP domain"/>
    <property type="match status" value="1"/>
</dbReference>
<evidence type="ECO:0000313" key="14">
    <source>
        <dbReference type="Proteomes" id="UP001165283"/>
    </source>
</evidence>
<reference evidence="13" key="1">
    <citation type="submission" date="2021-04" db="EMBL/GenBank/DDBJ databases">
        <title>Pseudonocardia sp. nov., isolated from sandy soil of mangrove forest.</title>
        <authorList>
            <person name="Zan Z."/>
            <person name="Huang R."/>
            <person name="Liu W."/>
        </authorList>
    </citation>
    <scope>NUCLEOTIDE SEQUENCE</scope>
    <source>
        <strain evidence="13">S2-4</strain>
    </source>
</reference>
<evidence type="ECO:0000256" key="8">
    <source>
        <dbReference type="ARBA" id="ARBA00029586"/>
    </source>
</evidence>
<organism evidence="13 14">
    <name type="scientific">Pseudonocardia humida</name>
    <dbReference type="NCBI Taxonomy" id="2800819"/>
    <lineage>
        <taxon>Bacteria</taxon>
        <taxon>Bacillati</taxon>
        <taxon>Actinomycetota</taxon>
        <taxon>Actinomycetes</taxon>
        <taxon>Pseudonocardiales</taxon>
        <taxon>Pseudonocardiaceae</taxon>
        <taxon>Pseudonocardia</taxon>
    </lineage>
</organism>
<dbReference type="PROSITE" id="PS51296">
    <property type="entry name" value="RIESKE"/>
    <property type="match status" value="1"/>
</dbReference>
<dbReference type="CDD" id="cd03467">
    <property type="entry name" value="Rieske"/>
    <property type="match status" value="1"/>
</dbReference>
<dbReference type="Gene3D" id="2.102.10.10">
    <property type="entry name" value="Rieske [2Fe-2S] iron-sulphur domain"/>
    <property type="match status" value="1"/>
</dbReference>
<feature type="compositionally biased region" description="Pro residues" evidence="10">
    <location>
        <begin position="27"/>
        <end position="37"/>
    </location>
</feature>
<keyword evidence="14" id="KW-1185">Reference proteome</keyword>
<evidence type="ECO:0000256" key="10">
    <source>
        <dbReference type="SAM" id="MobiDB-lite"/>
    </source>
</evidence>
<dbReference type="PROSITE" id="PS51257">
    <property type="entry name" value="PROKAR_LIPOPROTEIN"/>
    <property type="match status" value="1"/>
</dbReference>
<evidence type="ECO:0000256" key="9">
    <source>
        <dbReference type="ARBA" id="ARBA00034078"/>
    </source>
</evidence>
<dbReference type="Proteomes" id="UP001165283">
    <property type="component" value="Unassembled WGS sequence"/>
</dbReference>
<evidence type="ECO:0000256" key="2">
    <source>
        <dbReference type="ARBA" id="ARBA00015816"/>
    </source>
</evidence>
<dbReference type="PRINTS" id="PR00162">
    <property type="entry name" value="RIESKE"/>
</dbReference>
<keyword evidence="11" id="KW-0732">Signal</keyword>
<dbReference type="InterPro" id="IPR005805">
    <property type="entry name" value="Rieske_Fe-S_prot_C"/>
</dbReference>
<dbReference type="PROSITE" id="PS51318">
    <property type="entry name" value="TAT"/>
    <property type="match status" value="1"/>
</dbReference>
<gene>
    <name evidence="13" type="ORF">KDL28_32645</name>
</gene>
<evidence type="ECO:0000256" key="5">
    <source>
        <dbReference type="ARBA" id="ARBA00023004"/>
    </source>
</evidence>
<evidence type="ECO:0000256" key="1">
    <source>
        <dbReference type="ARBA" id="ARBA00002494"/>
    </source>
</evidence>
<feature type="chain" id="PRO_5045248382" description="Cytochrome bc1 complex Rieske iron-sulfur subunit" evidence="11">
    <location>
        <begin position="24"/>
        <end position="142"/>
    </location>
</feature>
<comment type="cofactor">
    <cofactor evidence="9">
        <name>[2Fe-2S] cluster</name>
        <dbReference type="ChEBI" id="CHEBI:190135"/>
    </cofactor>
</comment>
<evidence type="ECO:0000256" key="7">
    <source>
        <dbReference type="ARBA" id="ARBA00023157"/>
    </source>
</evidence>
<dbReference type="InterPro" id="IPR017941">
    <property type="entry name" value="Rieske_2Fe-2S"/>
</dbReference>
<feature type="domain" description="Rieske" evidence="12">
    <location>
        <begin position="50"/>
        <end position="141"/>
    </location>
</feature>